<dbReference type="AlphaFoldDB" id="A0A0K1PFB5"/>
<dbReference type="Proteomes" id="UP000055590">
    <property type="component" value="Chromosome"/>
</dbReference>
<dbReference type="Gene3D" id="3.40.50.1820">
    <property type="entry name" value="alpha/beta hydrolase"/>
    <property type="match status" value="1"/>
</dbReference>
<evidence type="ECO:0000256" key="1">
    <source>
        <dbReference type="ARBA" id="ARBA00022801"/>
    </source>
</evidence>
<keyword evidence="1" id="KW-0378">Hydrolase</keyword>
<dbReference type="EMBL" id="CP012332">
    <property type="protein sequence ID" value="AKU92213.1"/>
    <property type="molecule type" value="Genomic_DNA"/>
</dbReference>
<proteinExistence type="predicted"/>
<dbReference type="InterPro" id="IPR008886">
    <property type="entry name" value="UPF0227/Esterase_YqiA"/>
</dbReference>
<evidence type="ECO:0000313" key="3">
    <source>
        <dbReference type="Proteomes" id="UP000055590"/>
    </source>
</evidence>
<dbReference type="GO" id="GO:0004553">
    <property type="term" value="F:hydrolase activity, hydrolyzing O-glycosyl compounds"/>
    <property type="evidence" value="ECO:0007669"/>
    <property type="project" value="TreeGrafter"/>
</dbReference>
<dbReference type="Pfam" id="PF05728">
    <property type="entry name" value="UPF0227"/>
    <property type="match status" value="1"/>
</dbReference>
<accession>A0A0K1PFB5</accession>
<reference evidence="2 3" key="1">
    <citation type="submission" date="2015-08" db="EMBL/GenBank/DDBJ databases">
        <authorList>
            <person name="Babu N.S."/>
            <person name="Beckwith C.J."/>
            <person name="Beseler K.G."/>
            <person name="Brison A."/>
            <person name="Carone J.V."/>
            <person name="Caskin T.P."/>
            <person name="Diamond M."/>
            <person name="Durham M.E."/>
            <person name="Foxe J.M."/>
            <person name="Go M."/>
            <person name="Henderson B.A."/>
            <person name="Jones I.B."/>
            <person name="McGettigan J.A."/>
            <person name="Micheletti S.J."/>
            <person name="Nasrallah M.E."/>
            <person name="Ortiz D."/>
            <person name="Piller C.R."/>
            <person name="Privatt S.R."/>
            <person name="Schneider S.L."/>
            <person name="Sharp S."/>
            <person name="Smith T.C."/>
            <person name="Stanton J.D."/>
            <person name="Ullery H.E."/>
            <person name="Wilson R.J."/>
            <person name="Serrano M.G."/>
            <person name="Buck G."/>
            <person name="Lee V."/>
            <person name="Wang Y."/>
            <person name="Carvalho R."/>
            <person name="Voegtly L."/>
            <person name="Shi R."/>
            <person name="Duckworth R."/>
            <person name="Johnson A."/>
            <person name="Loviza R."/>
            <person name="Walstead R."/>
            <person name="Shah Z."/>
            <person name="Kiflezghi M."/>
            <person name="Wade K."/>
            <person name="Ball S.L."/>
            <person name="Bradley K.W."/>
            <person name="Asai D.J."/>
            <person name="Bowman C.A."/>
            <person name="Russell D.A."/>
            <person name="Pope W.H."/>
            <person name="Jacobs-Sera D."/>
            <person name="Hendrix R.W."/>
            <person name="Hatfull G.F."/>
        </authorList>
    </citation>
    <scope>NUCLEOTIDE SEQUENCE [LARGE SCALE GENOMIC DNA]</scope>
    <source>
        <strain evidence="2 3">DSM 27710</strain>
    </source>
</reference>
<evidence type="ECO:0008006" key="4">
    <source>
        <dbReference type="Google" id="ProtNLM"/>
    </source>
</evidence>
<gene>
    <name evidence="2" type="ORF">AKJ08_2600</name>
</gene>
<evidence type="ECO:0000313" key="2">
    <source>
        <dbReference type="EMBL" id="AKU92213.1"/>
    </source>
</evidence>
<dbReference type="PATRIC" id="fig|1391653.3.peg.2702"/>
<dbReference type="SUPFAM" id="SSF53474">
    <property type="entry name" value="alpha/beta-Hydrolases"/>
    <property type="match status" value="1"/>
</dbReference>
<dbReference type="PANTHER" id="PTHR16138:SF7">
    <property type="entry name" value="PALMITOYL-PROTEIN THIOESTERASE ABHD10, MITOCHONDRIAL"/>
    <property type="match status" value="1"/>
</dbReference>
<dbReference type="OrthoDB" id="128799at2"/>
<keyword evidence="3" id="KW-1185">Reference proteome</keyword>
<organism evidence="2 3">
    <name type="scientific">Vulgatibacter incomptus</name>
    <dbReference type="NCBI Taxonomy" id="1391653"/>
    <lineage>
        <taxon>Bacteria</taxon>
        <taxon>Pseudomonadati</taxon>
        <taxon>Myxococcota</taxon>
        <taxon>Myxococcia</taxon>
        <taxon>Myxococcales</taxon>
        <taxon>Cystobacterineae</taxon>
        <taxon>Vulgatibacteraceae</taxon>
        <taxon>Vulgatibacter</taxon>
    </lineage>
</organism>
<dbReference type="KEGG" id="vin:AKJ08_2600"/>
<dbReference type="STRING" id="1391653.AKJ08_2600"/>
<dbReference type="InterPro" id="IPR052382">
    <property type="entry name" value="ABHD10_acyl-thioesterase"/>
</dbReference>
<sequence>MRAPGVVYLHGFASSPTSEKARFFRDRLAEEGIPSEIPDLNEGPGGFSKLTLTRALEQTRAALSRVGADERGAIVIGSSLGGYLAALTASRDPRVLGAVLLAPAFDLPGRWNAWLGDEGVGRWRQSRELDVQHHAYGRMEKLGFGFYLDAMGYPPYPRLGCPALILHGVHDREVGIGTSRKFAEGASDVRLVELDSDHGLLDVKPRLWEETTAFLGSLQGR</sequence>
<dbReference type="InterPro" id="IPR029058">
    <property type="entry name" value="AB_hydrolase_fold"/>
</dbReference>
<name>A0A0K1PFB5_9BACT</name>
<dbReference type="RefSeq" id="WP_050726417.1">
    <property type="nucleotide sequence ID" value="NZ_CP012332.1"/>
</dbReference>
<dbReference type="PANTHER" id="PTHR16138">
    <property type="entry name" value="MYCOPHENOLIC ACID ACYL-GLUCURONIDE ESTERASE, MITOCHONDRIAL"/>
    <property type="match status" value="1"/>
</dbReference>
<protein>
    <recommendedName>
        <fullName evidence="4">Esterase</fullName>
    </recommendedName>
</protein>